<feature type="binding site" evidence="4">
    <location>
        <begin position="74"/>
        <end position="77"/>
    </location>
    <ligand>
        <name>GTP</name>
        <dbReference type="ChEBI" id="CHEBI:37565"/>
    </ligand>
</feature>
<keyword evidence="3 4" id="KW-0342">GTP-binding</keyword>
<dbReference type="Pfam" id="PF03668">
    <property type="entry name" value="RapZ-like_N"/>
    <property type="match status" value="1"/>
</dbReference>
<evidence type="ECO:0000256" key="4">
    <source>
        <dbReference type="HAMAP-Rule" id="MF_00636"/>
    </source>
</evidence>
<gene>
    <name evidence="7" type="primary">rapZ</name>
    <name evidence="7" type="ORF">ACFQBM_04865</name>
</gene>
<dbReference type="SUPFAM" id="SSF52540">
    <property type="entry name" value="P-loop containing nucleoside triphosphate hydrolases"/>
    <property type="match status" value="1"/>
</dbReference>
<evidence type="ECO:0000256" key="1">
    <source>
        <dbReference type="ARBA" id="ARBA00022741"/>
    </source>
</evidence>
<feature type="binding site" evidence="4">
    <location>
        <begin position="8"/>
        <end position="15"/>
    </location>
    <ligand>
        <name>ATP</name>
        <dbReference type="ChEBI" id="CHEBI:30616"/>
    </ligand>
</feature>
<comment type="caution">
    <text evidence="7">The sequence shown here is derived from an EMBL/GenBank/DDBJ whole genome shotgun (WGS) entry which is preliminary data.</text>
</comment>
<dbReference type="Gene3D" id="3.40.50.300">
    <property type="entry name" value="P-loop containing nucleotide triphosphate hydrolases"/>
    <property type="match status" value="1"/>
</dbReference>
<keyword evidence="2 4" id="KW-0067">ATP-binding</keyword>
<evidence type="ECO:0000313" key="8">
    <source>
        <dbReference type="Proteomes" id="UP001596425"/>
    </source>
</evidence>
<dbReference type="NCBIfam" id="NF003828">
    <property type="entry name" value="PRK05416.1"/>
    <property type="match status" value="1"/>
</dbReference>
<accession>A0ABW1YIM7</accession>
<sequence length="300" mass="33719">MRLVIISGRSGSGKSSALQLLEDVGYNCIDNLPASLLPELVRRVREQPPVDNSQNALGSSQSALGGPRLALGIDARNLWQDVQQAPRVIESLRASGVKCDVIYLDARSPVLVQRFSETRRKHPLSDNRTHLLEALNREKELLAPLSAMADLVIDTSSLSLHQLRDLVKTRVVGNSSDGMAILFQSFGFKHGVPVDADLVFDLRCLPNPYWVAELRQKTGLDPEVVEFLRTHPETDDMERDITQFLERWLPSYQKSNRSYTCISVGCTGGRHRSVYMVEQLAKTFASQFDNVQIRHREQQK</sequence>
<evidence type="ECO:0000256" key="2">
    <source>
        <dbReference type="ARBA" id="ARBA00022840"/>
    </source>
</evidence>
<protein>
    <submittedName>
        <fullName evidence="7">RNase adapter RapZ</fullName>
    </submittedName>
</protein>
<dbReference type="InterPro" id="IPR053930">
    <property type="entry name" value="RapZ-like_N"/>
</dbReference>
<dbReference type="PANTHER" id="PTHR30448:SF0">
    <property type="entry name" value="RNASE ADAPTER PROTEIN RAPZ"/>
    <property type="match status" value="1"/>
</dbReference>
<dbReference type="PANTHER" id="PTHR30448">
    <property type="entry name" value="RNASE ADAPTER PROTEIN RAPZ"/>
    <property type="match status" value="1"/>
</dbReference>
<dbReference type="InterPro" id="IPR005337">
    <property type="entry name" value="RapZ-like"/>
</dbReference>
<evidence type="ECO:0000259" key="5">
    <source>
        <dbReference type="Pfam" id="PF03668"/>
    </source>
</evidence>
<reference evidence="8" key="1">
    <citation type="journal article" date="2019" name="Int. J. Syst. Evol. Microbiol.">
        <title>The Global Catalogue of Microorganisms (GCM) 10K type strain sequencing project: providing services to taxonomists for standard genome sequencing and annotation.</title>
        <authorList>
            <consortium name="The Broad Institute Genomics Platform"/>
            <consortium name="The Broad Institute Genome Sequencing Center for Infectious Disease"/>
            <person name="Wu L."/>
            <person name="Ma J."/>
        </authorList>
    </citation>
    <scope>NUCLEOTIDE SEQUENCE [LARGE SCALE GENOMIC DNA]</scope>
    <source>
        <strain evidence="8">CGMCC 1.13718</strain>
    </source>
</reference>
<evidence type="ECO:0000256" key="3">
    <source>
        <dbReference type="ARBA" id="ARBA00023134"/>
    </source>
</evidence>
<dbReference type="InterPro" id="IPR027417">
    <property type="entry name" value="P-loop_NTPase"/>
</dbReference>
<proteinExistence type="inferred from homology"/>
<keyword evidence="8" id="KW-1185">Reference proteome</keyword>
<feature type="domain" description="RapZ-like N-terminal" evidence="5">
    <location>
        <begin position="1"/>
        <end position="174"/>
    </location>
</feature>
<dbReference type="Proteomes" id="UP001596425">
    <property type="component" value="Unassembled WGS sequence"/>
</dbReference>
<dbReference type="RefSeq" id="WP_193192052.1">
    <property type="nucleotide sequence ID" value="NZ_JACZFR010000025.1"/>
</dbReference>
<dbReference type="EMBL" id="JBHSVR010000001">
    <property type="protein sequence ID" value="MFC6632599.1"/>
    <property type="molecule type" value="Genomic_DNA"/>
</dbReference>
<dbReference type="Pfam" id="PF22740">
    <property type="entry name" value="PapZ_C"/>
    <property type="match status" value="1"/>
</dbReference>
<dbReference type="PIRSF" id="PIRSF005052">
    <property type="entry name" value="P-loopkin"/>
    <property type="match status" value="1"/>
</dbReference>
<feature type="domain" description="RapZ C-terminal" evidence="6">
    <location>
        <begin position="179"/>
        <end position="298"/>
    </location>
</feature>
<dbReference type="InterPro" id="IPR053931">
    <property type="entry name" value="RapZ_C"/>
</dbReference>
<evidence type="ECO:0000313" key="7">
    <source>
        <dbReference type="EMBL" id="MFC6632599.1"/>
    </source>
</evidence>
<name>A0ABW1YIM7_9GAMM</name>
<keyword evidence="1 4" id="KW-0547">Nucleotide-binding</keyword>
<organism evidence="7 8">
    <name type="scientific">Microbulbifer taiwanensis</name>
    <dbReference type="NCBI Taxonomy" id="986746"/>
    <lineage>
        <taxon>Bacteria</taxon>
        <taxon>Pseudomonadati</taxon>
        <taxon>Pseudomonadota</taxon>
        <taxon>Gammaproteobacteria</taxon>
        <taxon>Cellvibrionales</taxon>
        <taxon>Microbulbiferaceae</taxon>
        <taxon>Microbulbifer</taxon>
    </lineage>
</organism>
<dbReference type="HAMAP" id="MF_00636">
    <property type="entry name" value="RapZ_like"/>
    <property type="match status" value="1"/>
</dbReference>
<evidence type="ECO:0000259" key="6">
    <source>
        <dbReference type="Pfam" id="PF22740"/>
    </source>
</evidence>